<comment type="caution">
    <text evidence="1">The sequence shown here is derived from an EMBL/GenBank/DDBJ whole genome shotgun (WGS) entry which is preliminary data.</text>
</comment>
<reference evidence="1" key="1">
    <citation type="journal article" date="2014" name="Front. Microbiol.">
        <title>High frequency of phylogenetically diverse reductive dehalogenase-homologous genes in deep subseafloor sedimentary metagenomes.</title>
        <authorList>
            <person name="Kawai M."/>
            <person name="Futagami T."/>
            <person name="Toyoda A."/>
            <person name="Takaki Y."/>
            <person name="Nishi S."/>
            <person name="Hori S."/>
            <person name="Arai W."/>
            <person name="Tsubouchi T."/>
            <person name="Morono Y."/>
            <person name="Uchiyama I."/>
            <person name="Ito T."/>
            <person name="Fujiyama A."/>
            <person name="Inagaki F."/>
            <person name="Takami H."/>
        </authorList>
    </citation>
    <scope>NUCLEOTIDE SEQUENCE</scope>
    <source>
        <strain evidence="1">Expedition CK06-06</strain>
    </source>
</reference>
<name>X0TI84_9ZZZZ</name>
<evidence type="ECO:0000313" key="1">
    <source>
        <dbReference type="EMBL" id="GAF92939.1"/>
    </source>
</evidence>
<dbReference type="EMBL" id="BARS01016985">
    <property type="protein sequence ID" value="GAF92939.1"/>
    <property type="molecule type" value="Genomic_DNA"/>
</dbReference>
<accession>X0TI84</accession>
<protein>
    <recommendedName>
        <fullName evidence="2">GWxTD domain-containing protein</fullName>
    </recommendedName>
</protein>
<organism evidence="1">
    <name type="scientific">marine sediment metagenome</name>
    <dbReference type="NCBI Taxonomy" id="412755"/>
    <lineage>
        <taxon>unclassified sequences</taxon>
        <taxon>metagenomes</taxon>
        <taxon>ecological metagenomes</taxon>
    </lineage>
</organism>
<gene>
    <name evidence="1" type="ORF">S01H1_27845</name>
</gene>
<proteinExistence type="predicted"/>
<dbReference type="AlphaFoldDB" id="X0TI84"/>
<feature type="non-terminal residue" evidence="1">
    <location>
        <position position="1"/>
    </location>
</feature>
<evidence type="ECO:0008006" key="2">
    <source>
        <dbReference type="Google" id="ProtNLM"/>
    </source>
</evidence>
<sequence>TSDGFPIQTRVRVPPGRYDYRIEVRDLNWEGDRSLNVKEGNVVVPQFDPSRPFISSVAVAADSGGSWSPATGVELKLNAARMVQTDARPFVYFEVYGLTPGGPFRGDVRLVSTWTSKGTGETFDGVRQPFQLQFRGTAPEDPDRPVRSVLRLEMKNTRPGSYEVQVRFTDLETGERSEIRKTGVRVREPQTRESVHEIIEVGAGNTGGSR</sequence>